<keyword evidence="4" id="KW-1185">Reference proteome</keyword>
<comment type="caution">
    <text evidence="3">The sequence shown here is derived from an EMBL/GenBank/DDBJ whole genome shotgun (WGS) entry which is preliminary data.</text>
</comment>
<organism evidence="3 4">
    <name type="scientific">Plasticicumulans acidivorans</name>
    <dbReference type="NCBI Taxonomy" id="886464"/>
    <lineage>
        <taxon>Bacteria</taxon>
        <taxon>Pseudomonadati</taxon>
        <taxon>Pseudomonadota</taxon>
        <taxon>Gammaproteobacteria</taxon>
        <taxon>Candidatus Competibacteraceae</taxon>
        <taxon>Plasticicumulans</taxon>
    </lineage>
</organism>
<evidence type="ECO:0000313" key="4">
    <source>
        <dbReference type="Proteomes" id="UP000246569"/>
    </source>
</evidence>
<keyword evidence="2" id="KW-0812">Transmembrane</keyword>
<dbReference type="Proteomes" id="UP000246569">
    <property type="component" value="Unassembled WGS sequence"/>
</dbReference>
<feature type="transmembrane region" description="Helical" evidence="2">
    <location>
        <begin position="16"/>
        <end position="34"/>
    </location>
</feature>
<gene>
    <name evidence="3" type="ORF">C7443_105134</name>
</gene>
<reference evidence="3 4" key="1">
    <citation type="submission" date="2018-05" db="EMBL/GenBank/DDBJ databases">
        <title>Genomic Encyclopedia of Type Strains, Phase IV (KMG-IV): sequencing the most valuable type-strain genomes for metagenomic binning, comparative biology and taxonomic classification.</title>
        <authorList>
            <person name="Goeker M."/>
        </authorList>
    </citation>
    <scope>NUCLEOTIDE SEQUENCE [LARGE SCALE GENOMIC DNA]</scope>
    <source>
        <strain evidence="3 4">DSM 23606</strain>
    </source>
</reference>
<evidence type="ECO:0000256" key="2">
    <source>
        <dbReference type="SAM" id="Phobius"/>
    </source>
</evidence>
<dbReference type="OrthoDB" id="7066079at2"/>
<feature type="region of interest" description="Disordered" evidence="1">
    <location>
        <begin position="50"/>
        <end position="75"/>
    </location>
</feature>
<dbReference type="EMBL" id="QGTJ01000005">
    <property type="protein sequence ID" value="PWV61706.1"/>
    <property type="molecule type" value="Genomic_DNA"/>
</dbReference>
<sequence length="75" mass="8797">MFDWLSWFTRLDNSKIFSLVLFFGAFCGIVIWLFSNRRRGERLESYKNIPFLDDDQPGGSAASSRKVKDNERNDD</sequence>
<feature type="compositionally biased region" description="Basic and acidic residues" evidence="1">
    <location>
        <begin position="66"/>
        <end position="75"/>
    </location>
</feature>
<accession>A0A317MUM4</accession>
<evidence type="ECO:0000256" key="1">
    <source>
        <dbReference type="SAM" id="MobiDB-lite"/>
    </source>
</evidence>
<keyword evidence="2" id="KW-1133">Transmembrane helix</keyword>
<proteinExistence type="predicted"/>
<evidence type="ECO:0000313" key="3">
    <source>
        <dbReference type="EMBL" id="PWV61706.1"/>
    </source>
</evidence>
<dbReference type="Pfam" id="PF05545">
    <property type="entry name" value="FixQ"/>
    <property type="match status" value="1"/>
</dbReference>
<dbReference type="AlphaFoldDB" id="A0A317MUM4"/>
<keyword evidence="2" id="KW-0472">Membrane</keyword>
<dbReference type="InterPro" id="IPR008621">
    <property type="entry name" value="Cbb3-typ_cyt_oxidase_comp"/>
</dbReference>
<dbReference type="RefSeq" id="WP_110018490.1">
    <property type="nucleotide sequence ID" value="NZ_QGTJ01000005.1"/>
</dbReference>
<name>A0A317MUM4_9GAMM</name>
<protein>
    <submittedName>
        <fullName evidence="3">Cbb3-type cytochrome oxidase component FixQ</fullName>
    </submittedName>
</protein>